<organism evidence="2 3">
    <name type="scientific">Novosphingobium taihuense</name>
    <dbReference type="NCBI Taxonomy" id="260085"/>
    <lineage>
        <taxon>Bacteria</taxon>
        <taxon>Pseudomonadati</taxon>
        <taxon>Pseudomonadota</taxon>
        <taxon>Alphaproteobacteria</taxon>
        <taxon>Sphingomonadales</taxon>
        <taxon>Sphingomonadaceae</taxon>
        <taxon>Novosphingobium</taxon>
    </lineage>
</organism>
<dbReference type="RefSeq" id="WP_144908023.1">
    <property type="nucleotide sequence ID" value="NZ_JACHOA010000006.1"/>
</dbReference>
<evidence type="ECO:0000313" key="2">
    <source>
        <dbReference type="EMBL" id="MBB4615054.1"/>
    </source>
</evidence>
<keyword evidence="3" id="KW-1185">Reference proteome</keyword>
<gene>
    <name evidence="2" type="ORF">GGR37_003344</name>
</gene>
<dbReference type="Gene3D" id="3.10.450.50">
    <property type="match status" value="1"/>
</dbReference>
<accession>A0A7W7ADI7</accession>
<sequence>MIGTGPVDPTNERLTALEHRLREMEDWHAIYQLVASYGPAVDGLSREGLEALWSADGTYETEHHVFESAVEVGAIVDDPMHLGFVEPGCAHVMSLPLITLAGDVAVATNYSRVYVCTGDGWRVARVASNRWELSREDGGCWKVVRRINRLMNGSEASRSLLLSGVIGQP</sequence>
<reference evidence="2 3" key="1">
    <citation type="submission" date="2020-08" db="EMBL/GenBank/DDBJ databases">
        <title>Genomic Encyclopedia of Type Strains, Phase IV (KMG-IV): sequencing the most valuable type-strain genomes for metagenomic binning, comparative biology and taxonomic classification.</title>
        <authorList>
            <person name="Goeker M."/>
        </authorList>
    </citation>
    <scope>NUCLEOTIDE SEQUENCE [LARGE SCALE GENOMIC DNA]</scope>
    <source>
        <strain evidence="2 3">DSM 17507</strain>
    </source>
</reference>
<dbReference type="Pfam" id="PF13577">
    <property type="entry name" value="SnoaL_4"/>
    <property type="match status" value="1"/>
</dbReference>
<evidence type="ECO:0000259" key="1">
    <source>
        <dbReference type="Pfam" id="PF13577"/>
    </source>
</evidence>
<dbReference type="EMBL" id="JACHOA010000006">
    <property type="protein sequence ID" value="MBB4615054.1"/>
    <property type="molecule type" value="Genomic_DNA"/>
</dbReference>
<dbReference type="InterPro" id="IPR037401">
    <property type="entry name" value="SnoaL-like"/>
</dbReference>
<dbReference type="AlphaFoldDB" id="A0A7W7ADI7"/>
<protein>
    <recommendedName>
        <fullName evidence="1">SnoaL-like domain-containing protein</fullName>
    </recommendedName>
</protein>
<dbReference type="OrthoDB" id="8225471at2"/>
<proteinExistence type="predicted"/>
<dbReference type="SUPFAM" id="SSF54427">
    <property type="entry name" value="NTF2-like"/>
    <property type="match status" value="1"/>
</dbReference>
<name>A0A7W7ADI7_9SPHN</name>
<dbReference type="Proteomes" id="UP000538566">
    <property type="component" value="Unassembled WGS sequence"/>
</dbReference>
<feature type="domain" description="SnoaL-like" evidence="1">
    <location>
        <begin position="22"/>
        <end position="146"/>
    </location>
</feature>
<dbReference type="InterPro" id="IPR032710">
    <property type="entry name" value="NTF2-like_dom_sf"/>
</dbReference>
<evidence type="ECO:0000313" key="3">
    <source>
        <dbReference type="Proteomes" id="UP000538566"/>
    </source>
</evidence>
<comment type="caution">
    <text evidence="2">The sequence shown here is derived from an EMBL/GenBank/DDBJ whole genome shotgun (WGS) entry which is preliminary data.</text>
</comment>